<proteinExistence type="predicted"/>
<gene>
    <name evidence="2" type="ORF">CLV56_2719</name>
</gene>
<evidence type="ECO:0000313" key="3">
    <source>
        <dbReference type="Proteomes" id="UP000230842"/>
    </source>
</evidence>
<dbReference type="Proteomes" id="UP000230842">
    <property type="component" value="Unassembled WGS sequence"/>
</dbReference>
<evidence type="ECO:0008006" key="4">
    <source>
        <dbReference type="Google" id="ProtNLM"/>
    </source>
</evidence>
<keyword evidence="1" id="KW-0732">Signal</keyword>
<dbReference type="AlphaFoldDB" id="A0A0B2BHM0"/>
<organism evidence="2 3">
    <name type="scientific">Mumia flava</name>
    <dbReference type="NCBI Taxonomy" id="1348852"/>
    <lineage>
        <taxon>Bacteria</taxon>
        <taxon>Bacillati</taxon>
        <taxon>Actinomycetota</taxon>
        <taxon>Actinomycetes</taxon>
        <taxon>Propionibacteriales</taxon>
        <taxon>Nocardioidaceae</taxon>
        <taxon>Mumia</taxon>
    </lineage>
</organism>
<accession>A0A0B2BHM0</accession>
<name>A0A0B2BHM0_9ACTN</name>
<comment type="caution">
    <text evidence="2">The sequence shown here is derived from an EMBL/GenBank/DDBJ whole genome shotgun (WGS) entry which is preliminary data.</text>
</comment>
<dbReference type="EMBL" id="PGEZ01000001">
    <property type="protein sequence ID" value="PJJ58468.1"/>
    <property type="molecule type" value="Genomic_DNA"/>
</dbReference>
<feature type="signal peptide" evidence="1">
    <location>
        <begin position="1"/>
        <end position="26"/>
    </location>
</feature>
<protein>
    <recommendedName>
        <fullName evidence="4">Ig-like domain-containing protein</fullName>
    </recommendedName>
</protein>
<evidence type="ECO:0000256" key="1">
    <source>
        <dbReference type="SAM" id="SignalP"/>
    </source>
</evidence>
<feature type="chain" id="PRO_5038433963" description="Ig-like domain-containing protein" evidence="1">
    <location>
        <begin position="27"/>
        <end position="214"/>
    </location>
</feature>
<evidence type="ECO:0000313" key="2">
    <source>
        <dbReference type="EMBL" id="PJJ58468.1"/>
    </source>
</evidence>
<reference evidence="2 3" key="1">
    <citation type="submission" date="2017-11" db="EMBL/GenBank/DDBJ databases">
        <title>Genomic Encyclopedia of Archaeal and Bacterial Type Strains, Phase II (KMG-II): From Individual Species to Whole Genera.</title>
        <authorList>
            <person name="Goeker M."/>
        </authorList>
    </citation>
    <scope>NUCLEOTIDE SEQUENCE [LARGE SCALE GENOMIC DNA]</scope>
    <source>
        <strain evidence="2 3">DSM 27763</strain>
    </source>
</reference>
<keyword evidence="3" id="KW-1185">Reference proteome</keyword>
<sequence length="214" mass="23861">MRRQNRAVSLTLGLLLLAGLGFPSTAAGSVERTGADRAVAQPQATQRTSHARLNGRTYCRTARSSGSSIQQCIKVLKVIRTRFRLGDAAVFANRSDRPVTVTCRVDESKTFKWGTSLTITGEFGSPWIFTKLSASVSFDVSRSKTTTFSSGVSSTIPKRSKLYCYSGIKEPVFKVRECWTTPNGKWCKKKRVHAPRRTKWIISNRDLGYRFAKD</sequence>